<accession>A0A240USP5</accession>
<name>A0A240USP5_9GAMM</name>
<dbReference type="GO" id="GO:0035438">
    <property type="term" value="F:cyclic-di-GMP binding"/>
    <property type="evidence" value="ECO:0007669"/>
    <property type="project" value="InterPro"/>
</dbReference>
<dbReference type="Pfam" id="PF07238">
    <property type="entry name" value="PilZ"/>
    <property type="match status" value="1"/>
</dbReference>
<keyword evidence="2" id="KW-1185">Reference proteome</keyword>
<evidence type="ECO:0000313" key="1">
    <source>
        <dbReference type="EMBL" id="ART64040.1"/>
    </source>
</evidence>
<evidence type="ECO:0000313" key="2">
    <source>
        <dbReference type="Proteomes" id="UP000194457"/>
    </source>
</evidence>
<dbReference type="PANTHER" id="PTHR43155">
    <property type="entry name" value="CYCLIC DI-GMP PHOSPHODIESTERASE PA4108-RELATED"/>
    <property type="match status" value="1"/>
</dbReference>
<dbReference type="KEGG" id="kma:B9H00_14040"/>
<dbReference type="RefSeq" id="WP_086901181.1">
    <property type="nucleotide sequence ID" value="NZ_CP021358.1"/>
</dbReference>
<dbReference type="GO" id="GO:0008081">
    <property type="term" value="F:phosphoric diester hydrolase activity"/>
    <property type="evidence" value="ECO:0007669"/>
    <property type="project" value="UniProtKB-ARBA"/>
</dbReference>
<dbReference type="Proteomes" id="UP000194457">
    <property type="component" value="Chromosome"/>
</dbReference>
<dbReference type="CDD" id="cd00077">
    <property type="entry name" value="HDc"/>
    <property type="match status" value="1"/>
</dbReference>
<dbReference type="Gene3D" id="2.40.10.220">
    <property type="entry name" value="predicted glycosyltransferase like domains"/>
    <property type="match status" value="1"/>
</dbReference>
<dbReference type="Pfam" id="PF13487">
    <property type="entry name" value="HD_5"/>
    <property type="match status" value="1"/>
</dbReference>
<dbReference type="AlphaFoldDB" id="A0A240USP5"/>
<dbReference type="PROSITE" id="PS51832">
    <property type="entry name" value="HD_GYP"/>
    <property type="match status" value="1"/>
</dbReference>
<dbReference type="InterPro" id="IPR037522">
    <property type="entry name" value="HD_GYP_dom"/>
</dbReference>
<organism evidence="1 2">
    <name type="scientific">Kushneria marisflavi</name>
    <dbReference type="NCBI Taxonomy" id="157779"/>
    <lineage>
        <taxon>Bacteria</taxon>
        <taxon>Pseudomonadati</taxon>
        <taxon>Pseudomonadota</taxon>
        <taxon>Gammaproteobacteria</taxon>
        <taxon>Oceanospirillales</taxon>
        <taxon>Halomonadaceae</taxon>
        <taxon>Kushneria</taxon>
    </lineage>
</organism>
<dbReference type="SUPFAM" id="SSF109604">
    <property type="entry name" value="HD-domain/PDEase-like"/>
    <property type="match status" value="1"/>
</dbReference>
<dbReference type="InterPro" id="IPR003607">
    <property type="entry name" value="HD/PDEase_dom"/>
</dbReference>
<proteinExistence type="predicted"/>
<dbReference type="Gene3D" id="1.10.3210.10">
    <property type="entry name" value="Hypothetical protein af1432"/>
    <property type="match status" value="1"/>
</dbReference>
<dbReference type="OrthoDB" id="9764808at2"/>
<dbReference type="EMBL" id="CP021358">
    <property type="protein sequence ID" value="ART64040.1"/>
    <property type="molecule type" value="Genomic_DNA"/>
</dbReference>
<sequence>MFPDSNLNASKARHLDIGAPDQIVETFADLIKSDARLTIRFEDLDVQYPVTLALLDRDLHQCVLRASALRDLDSLLTQRLPFYFDIQYSSMTMTSAMMRPLKISGQGDWIDIRAALPVSLKLTRQRNLFRATLERGMKVNMLMTAQRGGNEVEGRLVDLSIGGCLIAVSVNDAINFQIGMPLHQLRAVFPNSEVFDASGCVRHMRCSDDNSDVLVGIVFDASLADFERKVWFYVREIEREAVRLDAPVERAVAPSRLFNEGSAALEMEPVASPQEEALVSLPLFDNVKSIARALGVQLINLQAGMSLETAVLCEQARMLLSLLQEDRQALLYALACVEPHSTPLVCHGLSVAARLADLESGDRTTEQIVQMMACAMVHDFGKILLPENVRLHQGSMDHSMLSHLHAHVELLRFRIERDGVSSDMRRDVLLSINERLDGSGYPRALKGHSLNRLARMAAVVDAVDAMSRPRSDRPAWLALDIYRHIFNAGSQFDTASVNRYVKRYGFTPIGSLVTFSSGFQAWVMRLDARGQPSRVRVVRELTHDKRMNQMLEGEELVQLGSLEGCVGRHDSAMTPW</sequence>
<protein>
    <submittedName>
        <fullName evidence="1">Uncharacterized protein</fullName>
    </submittedName>
</protein>
<dbReference type="PANTHER" id="PTHR43155:SF2">
    <property type="entry name" value="CYCLIC DI-GMP PHOSPHODIESTERASE PA4108"/>
    <property type="match status" value="1"/>
</dbReference>
<dbReference type="SUPFAM" id="SSF141371">
    <property type="entry name" value="PilZ domain-like"/>
    <property type="match status" value="1"/>
</dbReference>
<dbReference type="InterPro" id="IPR009875">
    <property type="entry name" value="PilZ_domain"/>
</dbReference>
<gene>
    <name evidence="1" type="ORF">B9H00_14040</name>
</gene>
<reference evidence="1 2" key="1">
    <citation type="submission" date="2017-05" db="EMBL/GenBank/DDBJ databases">
        <authorList>
            <person name="Song R."/>
            <person name="Chenine A.L."/>
            <person name="Ruprecht R.M."/>
        </authorList>
    </citation>
    <scope>NUCLEOTIDE SEQUENCE [LARGE SCALE GENOMIC DNA]</scope>
    <source>
        <strain evidence="1">SW32</strain>
    </source>
</reference>